<dbReference type="InterPro" id="IPR041698">
    <property type="entry name" value="Methyltransf_25"/>
</dbReference>
<reference evidence="4 5" key="1">
    <citation type="submission" date="2017-06" db="EMBL/GenBank/DDBJ databases">
        <title>Complete genome sequence of Shewanella marisflavi EP1 associated with anaerobic 2,4-dinitrotoluene reduction and salt tolerance.</title>
        <authorList>
            <person name="Huang J."/>
        </authorList>
    </citation>
    <scope>NUCLEOTIDE SEQUENCE [LARGE SCALE GENOMIC DNA]</scope>
    <source>
        <strain evidence="4 5">EP1</strain>
    </source>
</reference>
<keyword evidence="2" id="KW-0808">Transferase</keyword>
<keyword evidence="1 4" id="KW-0489">Methyltransferase</keyword>
<dbReference type="Pfam" id="PF13649">
    <property type="entry name" value="Methyltransf_25"/>
    <property type="match status" value="1"/>
</dbReference>
<dbReference type="GO" id="GO:0008168">
    <property type="term" value="F:methyltransferase activity"/>
    <property type="evidence" value="ECO:0007669"/>
    <property type="project" value="UniProtKB-KW"/>
</dbReference>
<dbReference type="Gene3D" id="3.40.50.150">
    <property type="entry name" value="Vaccinia Virus protein VP39"/>
    <property type="match status" value="1"/>
</dbReference>
<dbReference type="InterPro" id="IPR029063">
    <property type="entry name" value="SAM-dependent_MTases_sf"/>
</dbReference>
<sequence>MDYLTLNRTAWNHRTLEHLDSSFYDVDGFLAGSSSLQEIELADLEVKGKSLLHLQCHFGLDTLSFARMGAKVTGVDLSDTAIHHARRLADACQLTADFICCDLYEAADRLQQQFDIVYTSYGALCWLPDLSRWAKLIHQSLKPGGQFYMVEFHPVQALMEGYSYFAQQEPDVEEEGTYTENASDNKHTMVTWPHSLADVINALVGAGLRIDVIQEYPFSPYDTFDNLVTGESLGLPSDRPRYYQLHQGKPIPLVFSVSASKPE</sequence>
<proteinExistence type="predicted"/>
<dbReference type="GO" id="GO:0032259">
    <property type="term" value="P:methylation"/>
    <property type="evidence" value="ECO:0007669"/>
    <property type="project" value="UniProtKB-KW"/>
</dbReference>
<protein>
    <submittedName>
        <fullName evidence="4">SAM-dependent methyltransferase</fullName>
    </submittedName>
</protein>
<dbReference type="KEGG" id="smav:CFF01_00175"/>
<evidence type="ECO:0000259" key="3">
    <source>
        <dbReference type="Pfam" id="PF13649"/>
    </source>
</evidence>
<dbReference type="RefSeq" id="WP_088903479.1">
    <property type="nucleotide sequence ID" value="NZ_CP022272.1"/>
</dbReference>
<dbReference type="Proteomes" id="UP000198233">
    <property type="component" value="Chromosome"/>
</dbReference>
<evidence type="ECO:0000313" key="4">
    <source>
        <dbReference type="EMBL" id="ASJ95129.1"/>
    </source>
</evidence>
<gene>
    <name evidence="4" type="ORF">CFF01_00175</name>
</gene>
<dbReference type="PANTHER" id="PTHR43861:SF1">
    <property type="entry name" value="TRANS-ACONITATE 2-METHYLTRANSFERASE"/>
    <property type="match status" value="1"/>
</dbReference>
<evidence type="ECO:0000256" key="2">
    <source>
        <dbReference type="ARBA" id="ARBA00022679"/>
    </source>
</evidence>
<name>A0AAC9TX02_9GAMM</name>
<feature type="domain" description="Methyltransferase" evidence="3">
    <location>
        <begin position="52"/>
        <end position="145"/>
    </location>
</feature>
<dbReference type="SUPFAM" id="SSF53335">
    <property type="entry name" value="S-adenosyl-L-methionine-dependent methyltransferases"/>
    <property type="match status" value="1"/>
</dbReference>
<dbReference type="CDD" id="cd02440">
    <property type="entry name" value="AdoMet_MTases"/>
    <property type="match status" value="1"/>
</dbReference>
<dbReference type="EMBL" id="CP022272">
    <property type="protein sequence ID" value="ASJ95129.1"/>
    <property type="molecule type" value="Genomic_DNA"/>
</dbReference>
<evidence type="ECO:0000313" key="5">
    <source>
        <dbReference type="Proteomes" id="UP000198233"/>
    </source>
</evidence>
<accession>A0AAC9TX02</accession>
<dbReference type="PANTHER" id="PTHR43861">
    <property type="entry name" value="TRANS-ACONITATE 2-METHYLTRANSFERASE-RELATED"/>
    <property type="match status" value="1"/>
</dbReference>
<evidence type="ECO:0000256" key="1">
    <source>
        <dbReference type="ARBA" id="ARBA00022603"/>
    </source>
</evidence>
<organism evidence="4 5">
    <name type="scientific">Shewanella marisflavi</name>
    <dbReference type="NCBI Taxonomy" id="260364"/>
    <lineage>
        <taxon>Bacteria</taxon>
        <taxon>Pseudomonadati</taxon>
        <taxon>Pseudomonadota</taxon>
        <taxon>Gammaproteobacteria</taxon>
        <taxon>Alteromonadales</taxon>
        <taxon>Shewanellaceae</taxon>
        <taxon>Shewanella</taxon>
    </lineage>
</organism>
<dbReference type="AlphaFoldDB" id="A0AAC9TX02"/>